<evidence type="ECO:0000313" key="13">
    <source>
        <dbReference type="Proteomes" id="UP000323258"/>
    </source>
</evidence>
<evidence type="ECO:0000256" key="2">
    <source>
        <dbReference type="ARBA" id="ARBA00011262"/>
    </source>
</evidence>
<keyword evidence="13" id="KW-1185">Reference proteome</keyword>
<dbReference type="GO" id="GO:0005886">
    <property type="term" value="C:plasma membrane"/>
    <property type="evidence" value="ECO:0007669"/>
    <property type="project" value="UniProtKB-SubCell"/>
</dbReference>
<feature type="transmembrane region" description="Helical" evidence="11">
    <location>
        <begin position="285"/>
        <end position="305"/>
    </location>
</feature>
<organism evidence="12 13">
    <name type="scientific">Neoaquamicrobium microcysteis</name>
    <dbReference type="NCBI Taxonomy" id="2682781"/>
    <lineage>
        <taxon>Bacteria</taxon>
        <taxon>Pseudomonadati</taxon>
        <taxon>Pseudomonadota</taxon>
        <taxon>Alphaproteobacteria</taxon>
        <taxon>Hyphomicrobiales</taxon>
        <taxon>Phyllobacteriaceae</taxon>
        <taxon>Neoaquamicrobium</taxon>
    </lineage>
</organism>
<protein>
    <recommendedName>
        <fullName evidence="10">Autoinducer 2 import system permease protein LsrC</fullName>
    </recommendedName>
</protein>
<dbReference type="Proteomes" id="UP000323258">
    <property type="component" value="Unassembled WGS sequence"/>
</dbReference>
<feature type="transmembrane region" description="Helical" evidence="11">
    <location>
        <begin position="135"/>
        <end position="155"/>
    </location>
</feature>
<feature type="transmembrane region" description="Helical" evidence="11">
    <location>
        <begin position="229"/>
        <end position="249"/>
    </location>
</feature>
<evidence type="ECO:0000256" key="3">
    <source>
        <dbReference type="ARBA" id="ARBA00022448"/>
    </source>
</evidence>
<keyword evidence="4" id="KW-1003">Cell membrane</keyword>
<keyword evidence="5" id="KW-0997">Cell inner membrane</keyword>
<dbReference type="OrthoDB" id="9808136at2"/>
<keyword evidence="8 11" id="KW-0472">Membrane</keyword>
<evidence type="ECO:0000313" key="12">
    <source>
        <dbReference type="EMBL" id="TYR32902.1"/>
    </source>
</evidence>
<keyword evidence="3" id="KW-0813">Transport</keyword>
<keyword evidence="6 11" id="KW-0812">Transmembrane</keyword>
<evidence type="ECO:0000256" key="11">
    <source>
        <dbReference type="SAM" id="Phobius"/>
    </source>
</evidence>
<evidence type="ECO:0000256" key="9">
    <source>
        <dbReference type="ARBA" id="ARBA00025439"/>
    </source>
</evidence>
<dbReference type="CDD" id="cd06579">
    <property type="entry name" value="TM_PBP1_transp_AraH_like"/>
    <property type="match status" value="1"/>
</dbReference>
<sequence>MSIDTSAAGVSGNRSGSAVIEFVRKPLVVALVLIVALLALGEALSPGFASLQQILRLSIVAALLGIVAAGQNLVILGGREGIDLSVGGVVSLSAIIAGNLMMGQNGGILPAVLVCLATGALFGLANGLGVTLLRIPPLVMTLGMLGVLQGLLVVIRQGIPSGRAAPALSQFVSQPFLLGLPGIIWLWLAIGLLMAFLLKRTVFGYRVYAIGSNEQAAYMAGVPVRTIRVALFMLSGMFAALAGICLLGYSGSSFANVGETYMLPSIIAVVLGGTPLAGGRGGYTGTMAGAMLLVVLQSILTTINIDESGRQMIFGATLLVLMLFYGRAKAMRG</sequence>
<evidence type="ECO:0000256" key="5">
    <source>
        <dbReference type="ARBA" id="ARBA00022519"/>
    </source>
</evidence>
<feature type="transmembrane region" description="Helical" evidence="11">
    <location>
        <begin position="54"/>
        <end position="75"/>
    </location>
</feature>
<dbReference type="InterPro" id="IPR001851">
    <property type="entry name" value="ABC_transp_permease"/>
</dbReference>
<dbReference type="RefSeq" id="WP_148914664.1">
    <property type="nucleotide sequence ID" value="NZ_VSZS01000061.1"/>
</dbReference>
<evidence type="ECO:0000256" key="1">
    <source>
        <dbReference type="ARBA" id="ARBA00004651"/>
    </source>
</evidence>
<dbReference type="PANTHER" id="PTHR32196">
    <property type="entry name" value="ABC TRANSPORTER PERMEASE PROTEIN YPHD-RELATED-RELATED"/>
    <property type="match status" value="1"/>
</dbReference>
<reference evidence="12 13" key="2">
    <citation type="submission" date="2019-09" db="EMBL/GenBank/DDBJ databases">
        <title>Mesorhizobium sp. MaA-C15 isolated from Microcystis aeruginosa.</title>
        <authorList>
            <person name="Jeong S.E."/>
            <person name="Jin H.M."/>
            <person name="Jeon C.O."/>
        </authorList>
    </citation>
    <scope>NUCLEOTIDE SEQUENCE [LARGE SCALE GENOMIC DNA]</scope>
    <source>
        <strain evidence="12 13">MaA-C15</strain>
    </source>
</reference>
<comment type="subcellular location">
    <subcellularLocation>
        <location evidence="1">Cell membrane</location>
        <topology evidence="1">Multi-pass membrane protein</topology>
    </subcellularLocation>
</comment>
<feature type="transmembrane region" description="Helical" evidence="11">
    <location>
        <begin position="311"/>
        <end position="328"/>
    </location>
</feature>
<evidence type="ECO:0000256" key="10">
    <source>
        <dbReference type="ARBA" id="ARBA00039382"/>
    </source>
</evidence>
<dbReference type="GO" id="GO:0022857">
    <property type="term" value="F:transmembrane transporter activity"/>
    <property type="evidence" value="ECO:0007669"/>
    <property type="project" value="InterPro"/>
</dbReference>
<dbReference type="Pfam" id="PF02653">
    <property type="entry name" value="BPD_transp_2"/>
    <property type="match status" value="1"/>
</dbReference>
<dbReference type="AlphaFoldDB" id="A0A5D4GXZ8"/>
<dbReference type="EMBL" id="VSZS01000061">
    <property type="protein sequence ID" value="TYR32902.1"/>
    <property type="molecule type" value="Genomic_DNA"/>
</dbReference>
<feature type="transmembrane region" description="Helical" evidence="11">
    <location>
        <begin position="108"/>
        <end position="128"/>
    </location>
</feature>
<evidence type="ECO:0000256" key="7">
    <source>
        <dbReference type="ARBA" id="ARBA00022989"/>
    </source>
</evidence>
<name>A0A5D4GXZ8_9HYPH</name>
<evidence type="ECO:0000256" key="6">
    <source>
        <dbReference type="ARBA" id="ARBA00022692"/>
    </source>
</evidence>
<feature type="transmembrane region" description="Helical" evidence="11">
    <location>
        <begin position="261"/>
        <end position="278"/>
    </location>
</feature>
<evidence type="ECO:0000256" key="8">
    <source>
        <dbReference type="ARBA" id="ARBA00023136"/>
    </source>
</evidence>
<evidence type="ECO:0000256" key="4">
    <source>
        <dbReference type="ARBA" id="ARBA00022475"/>
    </source>
</evidence>
<feature type="transmembrane region" description="Helical" evidence="11">
    <location>
        <begin position="27"/>
        <end position="48"/>
    </location>
</feature>
<gene>
    <name evidence="12" type="ORF">FY036_10450</name>
</gene>
<feature type="transmembrane region" description="Helical" evidence="11">
    <location>
        <begin position="175"/>
        <end position="198"/>
    </location>
</feature>
<keyword evidence="7 11" id="KW-1133">Transmembrane helix</keyword>
<comment type="caution">
    <text evidence="12">The sequence shown here is derived from an EMBL/GenBank/DDBJ whole genome shotgun (WGS) entry which is preliminary data.</text>
</comment>
<accession>A0A5D4GXZ8</accession>
<dbReference type="PANTHER" id="PTHR32196:SF29">
    <property type="entry name" value="AUTOINDUCER 2 IMPORT SYSTEM PERMEASE PROTEIN LSRC"/>
    <property type="match status" value="1"/>
</dbReference>
<comment type="subunit">
    <text evidence="2">The complex is composed of two ATP-binding proteins (LsrA), two transmembrane proteins (LsrC and LsrD) and a solute-binding protein (LsrB).</text>
</comment>
<comment type="function">
    <text evidence="9">Part of the ABC transporter complex LsrABCD involved in autoinducer 2 (AI-2) import. Probably responsible for the translocation of the substrate across the membrane.</text>
</comment>
<reference evidence="12 13" key="1">
    <citation type="submission" date="2019-08" db="EMBL/GenBank/DDBJ databases">
        <authorList>
            <person name="Seo Y.L."/>
        </authorList>
    </citation>
    <scope>NUCLEOTIDE SEQUENCE [LARGE SCALE GENOMIC DNA]</scope>
    <source>
        <strain evidence="12 13">MaA-C15</strain>
    </source>
</reference>
<proteinExistence type="predicted"/>
<feature type="transmembrane region" description="Helical" evidence="11">
    <location>
        <begin position="82"/>
        <end position="102"/>
    </location>
</feature>